<evidence type="ECO:0000313" key="2">
    <source>
        <dbReference type="Proteomes" id="UP000324832"/>
    </source>
</evidence>
<name>A0A5E4QKP4_9NEOP</name>
<gene>
    <name evidence="1" type="ORF">LSINAPIS_LOCUS9052</name>
</gene>
<protein>
    <submittedName>
        <fullName evidence="1">Uncharacterized protein</fullName>
    </submittedName>
</protein>
<proteinExistence type="predicted"/>
<reference evidence="1 2" key="1">
    <citation type="submission" date="2017-07" db="EMBL/GenBank/DDBJ databases">
        <authorList>
            <person name="Talla V."/>
            <person name="Backstrom N."/>
        </authorList>
    </citation>
    <scope>NUCLEOTIDE SEQUENCE [LARGE SCALE GENOMIC DNA]</scope>
</reference>
<evidence type="ECO:0000313" key="1">
    <source>
        <dbReference type="EMBL" id="VVC97862.1"/>
    </source>
</evidence>
<dbReference type="Proteomes" id="UP000324832">
    <property type="component" value="Unassembled WGS sequence"/>
</dbReference>
<organism evidence="1 2">
    <name type="scientific">Leptidea sinapis</name>
    <dbReference type="NCBI Taxonomy" id="189913"/>
    <lineage>
        <taxon>Eukaryota</taxon>
        <taxon>Metazoa</taxon>
        <taxon>Ecdysozoa</taxon>
        <taxon>Arthropoda</taxon>
        <taxon>Hexapoda</taxon>
        <taxon>Insecta</taxon>
        <taxon>Pterygota</taxon>
        <taxon>Neoptera</taxon>
        <taxon>Endopterygota</taxon>
        <taxon>Lepidoptera</taxon>
        <taxon>Glossata</taxon>
        <taxon>Ditrysia</taxon>
        <taxon>Papilionoidea</taxon>
        <taxon>Pieridae</taxon>
        <taxon>Dismorphiinae</taxon>
        <taxon>Leptidea</taxon>
    </lineage>
</organism>
<keyword evidence="2" id="KW-1185">Reference proteome</keyword>
<accession>A0A5E4QKP4</accession>
<dbReference type="AlphaFoldDB" id="A0A5E4QKP4"/>
<sequence length="71" mass="8023">MNSGGATARLWHMRFNRRAHARDYGKVLVIFVFIGYSQNCDETLKGFGNEAISPKQNTNINYNALDLSCIL</sequence>
<dbReference type="EMBL" id="FZQP02003333">
    <property type="protein sequence ID" value="VVC97862.1"/>
    <property type="molecule type" value="Genomic_DNA"/>
</dbReference>